<dbReference type="RefSeq" id="WP_226750732.1">
    <property type="nucleotide sequence ID" value="NZ_JAEINI020000004.1"/>
</dbReference>
<proteinExistence type="predicted"/>
<evidence type="ECO:0000313" key="2">
    <source>
        <dbReference type="Proteomes" id="UP000633814"/>
    </source>
</evidence>
<name>A0ABS8C2T3_9ALTE</name>
<organism evidence="1 2">
    <name type="scientific">Alishewanella maricola</name>
    <dbReference type="NCBI Taxonomy" id="2795740"/>
    <lineage>
        <taxon>Bacteria</taxon>
        <taxon>Pseudomonadati</taxon>
        <taxon>Pseudomonadota</taxon>
        <taxon>Gammaproteobacteria</taxon>
        <taxon>Alteromonadales</taxon>
        <taxon>Alteromonadaceae</taxon>
        <taxon>Alishewanella</taxon>
    </lineage>
</organism>
<keyword evidence="2" id="KW-1185">Reference proteome</keyword>
<gene>
    <name evidence="1" type="ORF">JAO78_007365</name>
</gene>
<accession>A0ABS8C2T3</accession>
<dbReference type="EMBL" id="JAEINI020000004">
    <property type="protein sequence ID" value="MCB5226634.1"/>
    <property type="molecule type" value="Genomic_DNA"/>
</dbReference>
<comment type="caution">
    <text evidence="1">The sequence shown here is derived from an EMBL/GenBank/DDBJ whole genome shotgun (WGS) entry which is preliminary data.</text>
</comment>
<protein>
    <submittedName>
        <fullName evidence="1">Uncharacterized protein</fullName>
    </submittedName>
</protein>
<dbReference type="Proteomes" id="UP000633814">
    <property type="component" value="Unassembled WGS sequence"/>
</dbReference>
<evidence type="ECO:0000313" key="1">
    <source>
        <dbReference type="EMBL" id="MCB5226634.1"/>
    </source>
</evidence>
<reference evidence="1 2" key="1">
    <citation type="submission" date="2021-10" db="EMBL/GenBank/DDBJ databases">
        <title>Alishewanella koreense sp. nov. isolated from seawater of southwestern coast in South Korea and the proposal for the reclassification of Rheinheimera perlucida and Rheinheimera tuosuensis as Arsukibacterium perlucida and Arsukibacterium tuosuensis.</title>
        <authorList>
            <person name="Kim K.H."/>
            <person name="Ruan W."/>
            <person name="Kim K.R."/>
            <person name="Baek J.H."/>
            <person name="Jeon C.O."/>
        </authorList>
    </citation>
    <scope>NUCLEOTIDE SEQUENCE [LARGE SCALE GENOMIC DNA]</scope>
    <source>
        <strain evidence="1 2">16-MA</strain>
    </source>
</reference>
<sequence length="83" mass="9230">MSKANLNKALTDINVPIALSYIFSRLYTLCNQLINRGAIHNSSVNREQLKDACNLLNKLIPLVIVLMMGAPEQLWGEGCYPVV</sequence>